<dbReference type="AlphaFoldDB" id="A0A836LC26"/>
<feature type="compositionally biased region" description="Basic and acidic residues" evidence="1">
    <location>
        <begin position="36"/>
        <end position="45"/>
    </location>
</feature>
<feature type="compositionally biased region" description="Gly residues" evidence="1">
    <location>
        <begin position="567"/>
        <end position="576"/>
    </location>
</feature>
<keyword evidence="3" id="KW-1185">Reference proteome</keyword>
<feature type="region of interest" description="Disordered" evidence="1">
    <location>
        <begin position="555"/>
        <end position="581"/>
    </location>
</feature>
<dbReference type="KEGG" id="phet:94290663"/>
<dbReference type="EMBL" id="JAFJZO010000025">
    <property type="protein sequence ID" value="KAG5502835.1"/>
    <property type="molecule type" value="Genomic_DNA"/>
</dbReference>
<sequence length="862" mass="94219">MFVNTVEENQYTDLAARSRLAVGSAQISATTPSRSTGEKHSHDAHSSIGESVFHSSRQEAADLTVDTTPVLVQCLQRLLDTATVARDQGHIHKHQCALAVRRLGQIARTLAQMPQPAPSMRLLTAVRSLCLLLRQCAHNGGVMASMAELETAPQILYGPDGDPLGPAQCWQVLLCQHFTGRRLFQAAYGRLWAAWSMYSRAELEREDGIAESHDRAENAQTMMELLFSTGVLDKHDDTTTTTDEASSAIQHQRDMLAYYQRREIGPWRILYDDLGPTNQLLPGVSRLQDTWASASAAMGRRTVEEVNIRFRVVPHVFRYNGVPVVVKVLSGGVDTNEAETQAVAMQYATEFLLDVACRATWCHPNIVKCLGGFTERFTDNAGNSNESPAHRGALVSDEDHHEAMTGNGNLNDSGAPQERAARAPGVSLPWQLADSIRAGEPIIELGYVTELQGALQTTTAPAHLQLSGVTLSDFLFSNPLSAAAPASSSASPPAVSRHHFTLHEALHVCSQIADALQYIMDDIHEVSEAVQTAWLTVDPANVFVVRVVELDEEDEEAAYQEQQTQQQGGGEGGRGGCQHAKRATSPTLFNTESHVFTDDVVTVGEGVGILETASVESHCNLQRNHMKDREFGRCHAYPSAHAVDDTVQASRAWETTVHVIQGAKTDAGRAEDLLHRRSKHFVVRYNPPCGWTLGEAVGSRWRPHPRATAPSSYVVVQLFLALLTGQVPYAHMTTDREVEEQVFACTKQPHGNTSSTVDVKPSSSGQAYRIPPFLPPMVADWCRRALSLDHTQPPMELEALRATLATIQASLPDDVRHSSLHTWVRDSSAQRHSAGRSDGDSHQEMQACASAAGLGVFRESGR</sequence>
<name>A0A836LC26_9TRYP</name>
<accession>A0A836LC26</accession>
<dbReference type="SUPFAM" id="SSF56112">
    <property type="entry name" value="Protein kinase-like (PK-like)"/>
    <property type="match status" value="1"/>
</dbReference>
<dbReference type="OrthoDB" id="239992at2759"/>
<evidence type="ECO:0000313" key="3">
    <source>
        <dbReference type="Proteomes" id="UP000674318"/>
    </source>
</evidence>
<dbReference type="Proteomes" id="UP000674318">
    <property type="component" value="Unassembled WGS sequence"/>
</dbReference>
<feature type="region of interest" description="Disordered" evidence="1">
    <location>
        <begin position="396"/>
        <end position="423"/>
    </location>
</feature>
<dbReference type="InterPro" id="IPR011009">
    <property type="entry name" value="Kinase-like_dom_sf"/>
</dbReference>
<feature type="region of interest" description="Disordered" evidence="1">
    <location>
        <begin position="25"/>
        <end position="48"/>
    </location>
</feature>
<feature type="compositionally biased region" description="Polar residues" evidence="1">
    <location>
        <begin position="25"/>
        <end position="35"/>
    </location>
</feature>
<protein>
    <submittedName>
        <fullName evidence="2">Uncharacterized protein</fullName>
    </submittedName>
</protein>
<reference evidence="2 3" key="1">
    <citation type="submission" date="2021-02" db="EMBL/GenBank/DDBJ databases">
        <title>Porcisia hertigi Genome sequencing and assembly.</title>
        <authorList>
            <person name="Almutairi H."/>
            <person name="Gatherer D."/>
        </authorList>
    </citation>
    <scope>NUCLEOTIDE SEQUENCE [LARGE SCALE GENOMIC DNA]</scope>
    <source>
        <strain evidence="2 3">C119</strain>
    </source>
</reference>
<comment type="caution">
    <text evidence="2">The sequence shown here is derived from an EMBL/GenBank/DDBJ whole genome shotgun (WGS) entry which is preliminary data.</text>
</comment>
<proteinExistence type="predicted"/>
<organism evidence="2 3">
    <name type="scientific">Porcisia hertigi</name>
    <dbReference type="NCBI Taxonomy" id="2761500"/>
    <lineage>
        <taxon>Eukaryota</taxon>
        <taxon>Discoba</taxon>
        <taxon>Euglenozoa</taxon>
        <taxon>Kinetoplastea</taxon>
        <taxon>Metakinetoplastina</taxon>
        <taxon>Trypanosomatida</taxon>
        <taxon>Trypanosomatidae</taxon>
        <taxon>Leishmaniinae</taxon>
        <taxon>Porcisia</taxon>
    </lineage>
</organism>
<evidence type="ECO:0000313" key="2">
    <source>
        <dbReference type="EMBL" id="KAG5502835.1"/>
    </source>
</evidence>
<gene>
    <name evidence="2" type="ORF">JKF63_04604</name>
</gene>
<dbReference type="GeneID" id="94290663"/>
<dbReference type="RefSeq" id="XP_067756607.1">
    <property type="nucleotide sequence ID" value="XM_067900586.1"/>
</dbReference>
<evidence type="ECO:0000256" key="1">
    <source>
        <dbReference type="SAM" id="MobiDB-lite"/>
    </source>
</evidence>